<sequence>MKITAVTFFDGFTQNYETHICISDEEVKKIKKKMKKVRGMHFYSKVVRDV</sequence>
<protein>
    <submittedName>
        <fullName evidence="1">Uncharacterized protein</fullName>
    </submittedName>
</protein>
<proteinExistence type="predicted"/>
<evidence type="ECO:0000313" key="2">
    <source>
        <dbReference type="Proteomes" id="UP001163735"/>
    </source>
</evidence>
<name>A0A9E8GAF7_9CAUD</name>
<evidence type="ECO:0000313" key="1">
    <source>
        <dbReference type="EMBL" id="UZV39729.1"/>
    </source>
</evidence>
<reference evidence="1" key="1">
    <citation type="submission" date="2022-09" db="EMBL/GenBank/DDBJ databases">
        <authorList>
            <person name="Cebeci A."/>
            <person name="Ture M."/>
            <person name="Alemdag M."/>
            <person name="Altinok I."/>
        </authorList>
    </citation>
    <scope>NUCLEOTIDE SEQUENCE</scope>
</reference>
<organism evidence="1 2">
    <name type="scientific">Aeromonas phage APT65</name>
    <dbReference type="NCBI Taxonomy" id="2982914"/>
    <lineage>
        <taxon>Viruses</taxon>
        <taxon>Duplodnaviria</taxon>
        <taxon>Heunggongvirae</taxon>
        <taxon>Uroviricota</taxon>
        <taxon>Caudoviricetes</taxon>
        <taxon>Aquaneticvirus</taxon>
        <taxon>Aquaneticvirus ApT65</taxon>
    </lineage>
</organism>
<keyword evidence="2" id="KW-1185">Reference proteome</keyword>
<gene>
    <name evidence="1" type="ORF">APT65_00126</name>
</gene>
<dbReference type="Proteomes" id="UP001163735">
    <property type="component" value="Segment"/>
</dbReference>
<dbReference type="EMBL" id="OP491958">
    <property type="protein sequence ID" value="UZV39729.1"/>
    <property type="molecule type" value="Genomic_DNA"/>
</dbReference>
<accession>A0A9E8GAF7</accession>